<keyword evidence="3" id="KW-1185">Reference proteome</keyword>
<comment type="caution">
    <text evidence="2">The sequence shown here is derived from an EMBL/GenBank/DDBJ whole genome shotgun (WGS) entry which is preliminary data.</text>
</comment>
<keyword evidence="1" id="KW-1133">Transmembrane helix</keyword>
<feature type="transmembrane region" description="Helical" evidence="1">
    <location>
        <begin position="21"/>
        <end position="44"/>
    </location>
</feature>
<reference evidence="3" key="1">
    <citation type="journal article" date="2019" name="Int. J. Syst. Evol. Microbiol.">
        <title>The Global Catalogue of Microorganisms (GCM) 10K type strain sequencing project: providing services to taxonomists for standard genome sequencing and annotation.</title>
        <authorList>
            <consortium name="The Broad Institute Genomics Platform"/>
            <consortium name="The Broad Institute Genome Sequencing Center for Infectious Disease"/>
            <person name="Wu L."/>
            <person name="Ma J."/>
        </authorList>
    </citation>
    <scope>NUCLEOTIDE SEQUENCE [LARGE SCALE GENOMIC DNA]</scope>
    <source>
        <strain evidence="3">CCM 8931</strain>
    </source>
</reference>
<keyword evidence="1" id="KW-0472">Membrane</keyword>
<organism evidence="2 3">
    <name type="scientific">Lactiplantibacillus songbeiensis</name>
    <dbReference type="NCBI Taxonomy" id="2559920"/>
    <lineage>
        <taxon>Bacteria</taxon>
        <taxon>Bacillati</taxon>
        <taxon>Bacillota</taxon>
        <taxon>Bacilli</taxon>
        <taxon>Lactobacillales</taxon>
        <taxon>Lactobacillaceae</taxon>
        <taxon>Lactiplantibacillus</taxon>
    </lineage>
</organism>
<feature type="transmembrane region" description="Helical" evidence="1">
    <location>
        <begin position="117"/>
        <end position="135"/>
    </location>
</feature>
<evidence type="ECO:0000313" key="3">
    <source>
        <dbReference type="Proteomes" id="UP001597188"/>
    </source>
</evidence>
<proteinExistence type="predicted"/>
<keyword evidence="1" id="KW-0812">Transmembrane</keyword>
<evidence type="ECO:0008006" key="4">
    <source>
        <dbReference type="Google" id="ProtNLM"/>
    </source>
</evidence>
<dbReference type="EMBL" id="JBHTOJ010000008">
    <property type="protein sequence ID" value="MFD1420017.1"/>
    <property type="molecule type" value="Genomic_DNA"/>
</dbReference>
<protein>
    <recommendedName>
        <fullName evidence="4">Integral membrane protein</fullName>
    </recommendedName>
</protein>
<evidence type="ECO:0000313" key="2">
    <source>
        <dbReference type="EMBL" id="MFD1420017.1"/>
    </source>
</evidence>
<accession>A0ABW4BZS0</accession>
<dbReference type="Proteomes" id="UP001597188">
    <property type="component" value="Unassembled WGS sequence"/>
</dbReference>
<evidence type="ECO:0000256" key="1">
    <source>
        <dbReference type="SAM" id="Phobius"/>
    </source>
</evidence>
<sequence length="162" mass="18046">MQKRLLDYLKYNNAICSINNYTPVPALSLGLFIEIIIICIGTYIRLVMFDAVLPDFSLILNLTDLYINAPQFMMAPPNSQQVANGLRICLSAAVSINRHIYPLLVTILGNCLSPLTIWYGTFAVIVLLIILSPKINQHPLLNARRVRIGSVVSFILVGDFPT</sequence>
<gene>
    <name evidence="2" type="ORF">ACFQ5L_03455</name>
</gene>
<dbReference type="RefSeq" id="WP_137634512.1">
    <property type="nucleotide sequence ID" value="NZ_BJDL01000010.1"/>
</dbReference>
<name>A0ABW4BZS0_9LACO</name>